<dbReference type="Proteomes" id="UP001316184">
    <property type="component" value="Chromosome"/>
</dbReference>
<reference evidence="3 4" key="1">
    <citation type="submission" date="2022-08" db="EMBL/GenBank/DDBJ databases">
        <title>novel species in genus Aeromicrobium.</title>
        <authorList>
            <person name="Ye L."/>
        </authorList>
    </citation>
    <scope>NUCLEOTIDE SEQUENCE [LARGE SCALE GENOMIC DNA]</scope>
    <source>
        <strain evidence="4">zg-Y1379</strain>
    </source>
</reference>
<dbReference type="RefSeq" id="WP_232403598.1">
    <property type="nucleotide sequence ID" value="NZ_CP102173.1"/>
</dbReference>
<evidence type="ECO:0000313" key="3">
    <source>
        <dbReference type="EMBL" id="UUP13508.1"/>
    </source>
</evidence>
<evidence type="ECO:0000256" key="1">
    <source>
        <dbReference type="SAM" id="MobiDB-lite"/>
    </source>
</evidence>
<evidence type="ECO:0000256" key="2">
    <source>
        <dbReference type="SAM" id="SignalP"/>
    </source>
</evidence>
<dbReference type="PROSITE" id="PS51257">
    <property type="entry name" value="PROKAR_LIPOPROTEIN"/>
    <property type="match status" value="1"/>
</dbReference>
<feature type="region of interest" description="Disordered" evidence="1">
    <location>
        <begin position="114"/>
        <end position="141"/>
    </location>
</feature>
<dbReference type="EMBL" id="CP102173">
    <property type="protein sequence ID" value="UUP13508.1"/>
    <property type="molecule type" value="Genomic_DNA"/>
</dbReference>
<protein>
    <submittedName>
        <fullName evidence="3">Uncharacterized protein</fullName>
    </submittedName>
</protein>
<feature type="chain" id="PRO_5047508856" evidence="2">
    <location>
        <begin position="23"/>
        <end position="141"/>
    </location>
</feature>
<evidence type="ECO:0000313" key="4">
    <source>
        <dbReference type="Proteomes" id="UP001316184"/>
    </source>
</evidence>
<keyword evidence="4" id="KW-1185">Reference proteome</keyword>
<proteinExistence type="predicted"/>
<sequence>MTLRLPLLLLGVLLLAACSSGGSDSDGSAPSYRPVPDDELYARIAQLPGVEAVDIRYDDTWPESKYRGEITIESGADPQAVLDATYAVLRQGRPDVAISVRGVQDRTSISFDLLDGRSGIPANLEKRYGPQPGDGTPPGDG</sequence>
<feature type="signal peptide" evidence="2">
    <location>
        <begin position="1"/>
        <end position="22"/>
    </location>
</feature>
<accession>A0ABY5M5R4</accession>
<organism evidence="3 4">
    <name type="scientific">Aeromicrobium wangtongii</name>
    <dbReference type="NCBI Taxonomy" id="2969247"/>
    <lineage>
        <taxon>Bacteria</taxon>
        <taxon>Bacillati</taxon>
        <taxon>Actinomycetota</taxon>
        <taxon>Actinomycetes</taxon>
        <taxon>Propionibacteriales</taxon>
        <taxon>Nocardioidaceae</taxon>
        <taxon>Aeromicrobium</taxon>
    </lineage>
</organism>
<gene>
    <name evidence="3" type="ORF">NQV15_16910</name>
</gene>
<name>A0ABY5M5R4_9ACTN</name>
<keyword evidence="2" id="KW-0732">Signal</keyword>